<protein>
    <submittedName>
        <fullName evidence="1">Uncharacterized protein</fullName>
    </submittedName>
</protein>
<keyword evidence="2" id="KW-1185">Reference proteome</keyword>
<reference evidence="1" key="1">
    <citation type="submission" date="2023-03" db="EMBL/GenBank/DDBJ databases">
        <title>Massive genome expansion in bonnet fungi (Mycena s.s.) driven by repeated elements and novel gene families across ecological guilds.</title>
        <authorList>
            <consortium name="Lawrence Berkeley National Laboratory"/>
            <person name="Harder C.B."/>
            <person name="Miyauchi S."/>
            <person name="Viragh M."/>
            <person name="Kuo A."/>
            <person name="Thoen E."/>
            <person name="Andreopoulos B."/>
            <person name="Lu D."/>
            <person name="Skrede I."/>
            <person name="Drula E."/>
            <person name="Henrissat B."/>
            <person name="Morin E."/>
            <person name="Kohler A."/>
            <person name="Barry K."/>
            <person name="LaButti K."/>
            <person name="Morin E."/>
            <person name="Salamov A."/>
            <person name="Lipzen A."/>
            <person name="Mereny Z."/>
            <person name="Hegedus B."/>
            <person name="Baldrian P."/>
            <person name="Stursova M."/>
            <person name="Weitz H."/>
            <person name="Taylor A."/>
            <person name="Grigoriev I.V."/>
            <person name="Nagy L.G."/>
            <person name="Martin F."/>
            <person name="Kauserud H."/>
        </authorList>
    </citation>
    <scope>NUCLEOTIDE SEQUENCE</scope>
    <source>
        <strain evidence="1">CBHHK067</strain>
    </source>
</reference>
<organism evidence="1 2">
    <name type="scientific">Mycena rosella</name>
    <name type="common">Pink bonnet</name>
    <name type="synonym">Agaricus rosellus</name>
    <dbReference type="NCBI Taxonomy" id="1033263"/>
    <lineage>
        <taxon>Eukaryota</taxon>
        <taxon>Fungi</taxon>
        <taxon>Dikarya</taxon>
        <taxon>Basidiomycota</taxon>
        <taxon>Agaricomycotina</taxon>
        <taxon>Agaricomycetes</taxon>
        <taxon>Agaricomycetidae</taxon>
        <taxon>Agaricales</taxon>
        <taxon>Marasmiineae</taxon>
        <taxon>Mycenaceae</taxon>
        <taxon>Mycena</taxon>
    </lineage>
</organism>
<evidence type="ECO:0000313" key="2">
    <source>
        <dbReference type="Proteomes" id="UP001221757"/>
    </source>
</evidence>
<comment type="caution">
    <text evidence="1">The sequence shown here is derived from an EMBL/GenBank/DDBJ whole genome shotgun (WGS) entry which is preliminary data.</text>
</comment>
<evidence type="ECO:0000313" key="1">
    <source>
        <dbReference type="EMBL" id="KAJ7709670.1"/>
    </source>
</evidence>
<dbReference type="AlphaFoldDB" id="A0AAD7MBS3"/>
<sequence>MGAGARRDTLDTGSLWEMCQGIFSKDGAKTSKRAKKGTQYDQFLERVELLVDQHIRSYWMGLAYTVRQANLHSGGICKRIRSHKIACRRLAAMAGWVDSARQWGMQTVVKHIMVWSLAAQLFISAHWAQYDMNQRAIRRVLDQSPVLRTYSVRVVRSFEEVVIALDFLAEADKCIDECLSVIGVNCVFVSNQPLMDRPNTPPVELQSQDRELKGIASADVQVNAPHSEQVQNWLDGNRTLQQQRSAEEIEAQREAQKQRVMVRKNRVDALNQAHNTPPVRPKFPPFCIPTSEETVLARQKMEVELRAAAAVVKAEAEVREKRVAELMRLCGSKGKPF</sequence>
<dbReference type="Proteomes" id="UP001221757">
    <property type="component" value="Unassembled WGS sequence"/>
</dbReference>
<name>A0AAD7MBS3_MYCRO</name>
<accession>A0AAD7MBS3</accession>
<gene>
    <name evidence="1" type="ORF">B0H17DRAFT_1124225</name>
</gene>
<proteinExistence type="predicted"/>
<dbReference type="EMBL" id="JARKIE010000002">
    <property type="protein sequence ID" value="KAJ7709670.1"/>
    <property type="molecule type" value="Genomic_DNA"/>
</dbReference>